<evidence type="ECO:0000313" key="1">
    <source>
        <dbReference type="EMBL" id="GFZ14306.1"/>
    </source>
</evidence>
<name>A0A7J0GU46_9ERIC</name>
<sequence length="117" mass="12802">MENEDVLLLARYSWGGTLASESSSSASSFSLLRFSLSSRPSWRIFDQSDMLIGTDEEAVRRCESAALLFRAGFGRELGIGFLDSLAGNSLELHNSDSSNSNWVFDGFGGFTLSSSWK</sequence>
<keyword evidence="2" id="KW-1185">Reference proteome</keyword>
<reference evidence="1 2" key="1">
    <citation type="submission" date="2019-07" db="EMBL/GenBank/DDBJ databases">
        <title>De Novo Assembly of kiwifruit Actinidia rufa.</title>
        <authorList>
            <person name="Sugita-Konishi S."/>
            <person name="Sato K."/>
            <person name="Mori E."/>
            <person name="Abe Y."/>
            <person name="Kisaki G."/>
            <person name="Hamano K."/>
            <person name="Suezawa K."/>
            <person name="Otani M."/>
            <person name="Fukuda T."/>
            <person name="Manabe T."/>
            <person name="Gomi K."/>
            <person name="Tabuchi M."/>
            <person name="Akimitsu K."/>
            <person name="Kataoka I."/>
        </authorList>
    </citation>
    <scope>NUCLEOTIDE SEQUENCE [LARGE SCALE GENOMIC DNA]</scope>
    <source>
        <strain evidence="2">cv. Fuchu</strain>
    </source>
</reference>
<organism evidence="1 2">
    <name type="scientific">Actinidia rufa</name>
    <dbReference type="NCBI Taxonomy" id="165716"/>
    <lineage>
        <taxon>Eukaryota</taxon>
        <taxon>Viridiplantae</taxon>
        <taxon>Streptophyta</taxon>
        <taxon>Embryophyta</taxon>
        <taxon>Tracheophyta</taxon>
        <taxon>Spermatophyta</taxon>
        <taxon>Magnoliopsida</taxon>
        <taxon>eudicotyledons</taxon>
        <taxon>Gunneridae</taxon>
        <taxon>Pentapetalae</taxon>
        <taxon>asterids</taxon>
        <taxon>Ericales</taxon>
        <taxon>Actinidiaceae</taxon>
        <taxon>Actinidia</taxon>
    </lineage>
</organism>
<accession>A0A7J0GU46</accession>
<dbReference type="EMBL" id="BJWL01000024">
    <property type="protein sequence ID" value="GFZ14306.1"/>
    <property type="molecule type" value="Genomic_DNA"/>
</dbReference>
<proteinExistence type="predicted"/>
<comment type="caution">
    <text evidence="1">The sequence shown here is derived from an EMBL/GenBank/DDBJ whole genome shotgun (WGS) entry which is preliminary data.</text>
</comment>
<evidence type="ECO:0000313" key="2">
    <source>
        <dbReference type="Proteomes" id="UP000585474"/>
    </source>
</evidence>
<dbReference type="AlphaFoldDB" id="A0A7J0GU46"/>
<gene>
    <name evidence="1" type="ORF">Acr_24g0004960</name>
</gene>
<protein>
    <submittedName>
        <fullName evidence="1">Uncharacterized protein</fullName>
    </submittedName>
</protein>
<dbReference type="Proteomes" id="UP000585474">
    <property type="component" value="Unassembled WGS sequence"/>
</dbReference>